<dbReference type="SUPFAM" id="SSF52540">
    <property type="entry name" value="P-loop containing nucleoside triphosphate hydrolases"/>
    <property type="match status" value="1"/>
</dbReference>
<evidence type="ECO:0000313" key="2">
    <source>
        <dbReference type="Proteomes" id="UP000242188"/>
    </source>
</evidence>
<accession>A0A210PN12</accession>
<evidence type="ECO:0000313" key="1">
    <source>
        <dbReference type="EMBL" id="OWF37895.1"/>
    </source>
</evidence>
<dbReference type="AlphaFoldDB" id="A0A210PN12"/>
<reference evidence="1 2" key="1">
    <citation type="journal article" date="2017" name="Nat. Ecol. Evol.">
        <title>Scallop genome provides insights into evolution of bilaterian karyotype and development.</title>
        <authorList>
            <person name="Wang S."/>
            <person name="Zhang J."/>
            <person name="Jiao W."/>
            <person name="Li J."/>
            <person name="Xun X."/>
            <person name="Sun Y."/>
            <person name="Guo X."/>
            <person name="Huan P."/>
            <person name="Dong B."/>
            <person name="Zhang L."/>
            <person name="Hu X."/>
            <person name="Sun X."/>
            <person name="Wang J."/>
            <person name="Zhao C."/>
            <person name="Wang Y."/>
            <person name="Wang D."/>
            <person name="Huang X."/>
            <person name="Wang R."/>
            <person name="Lv J."/>
            <person name="Li Y."/>
            <person name="Zhang Z."/>
            <person name="Liu B."/>
            <person name="Lu W."/>
            <person name="Hui Y."/>
            <person name="Liang J."/>
            <person name="Zhou Z."/>
            <person name="Hou R."/>
            <person name="Li X."/>
            <person name="Liu Y."/>
            <person name="Li H."/>
            <person name="Ning X."/>
            <person name="Lin Y."/>
            <person name="Zhao L."/>
            <person name="Xing Q."/>
            <person name="Dou J."/>
            <person name="Li Y."/>
            <person name="Mao J."/>
            <person name="Guo H."/>
            <person name="Dou H."/>
            <person name="Li T."/>
            <person name="Mu C."/>
            <person name="Jiang W."/>
            <person name="Fu Q."/>
            <person name="Fu X."/>
            <person name="Miao Y."/>
            <person name="Liu J."/>
            <person name="Yu Q."/>
            <person name="Li R."/>
            <person name="Liao H."/>
            <person name="Li X."/>
            <person name="Kong Y."/>
            <person name="Jiang Z."/>
            <person name="Chourrout D."/>
            <person name="Li R."/>
            <person name="Bao Z."/>
        </authorList>
    </citation>
    <scope>NUCLEOTIDE SEQUENCE [LARGE SCALE GENOMIC DNA]</scope>
    <source>
        <strain evidence="1 2">PY_sf001</strain>
    </source>
</reference>
<dbReference type="Gene3D" id="3.40.50.300">
    <property type="entry name" value="P-loop containing nucleotide triphosphate hydrolases"/>
    <property type="match status" value="1"/>
</dbReference>
<dbReference type="InterPro" id="IPR036388">
    <property type="entry name" value="WH-like_DNA-bd_sf"/>
</dbReference>
<dbReference type="EMBL" id="NEDP02005576">
    <property type="protein sequence ID" value="OWF37895.1"/>
    <property type="molecule type" value="Genomic_DNA"/>
</dbReference>
<dbReference type="Gene3D" id="1.10.10.10">
    <property type="entry name" value="Winged helix-like DNA-binding domain superfamily/Winged helix DNA-binding domain"/>
    <property type="match status" value="1"/>
</dbReference>
<dbReference type="Gene3D" id="1.10.533.10">
    <property type="entry name" value="Death Domain, Fas"/>
    <property type="match status" value="2"/>
</dbReference>
<dbReference type="STRING" id="6573.A0A210PN12"/>
<dbReference type="Proteomes" id="UP000242188">
    <property type="component" value="Unassembled WGS sequence"/>
</dbReference>
<organism evidence="1 2">
    <name type="scientific">Mizuhopecten yessoensis</name>
    <name type="common">Japanese scallop</name>
    <name type="synonym">Patinopecten yessoensis</name>
    <dbReference type="NCBI Taxonomy" id="6573"/>
    <lineage>
        <taxon>Eukaryota</taxon>
        <taxon>Metazoa</taxon>
        <taxon>Spiralia</taxon>
        <taxon>Lophotrochozoa</taxon>
        <taxon>Mollusca</taxon>
        <taxon>Bivalvia</taxon>
        <taxon>Autobranchia</taxon>
        <taxon>Pteriomorphia</taxon>
        <taxon>Pectinida</taxon>
        <taxon>Pectinoidea</taxon>
        <taxon>Pectinidae</taxon>
        <taxon>Mizuhopecten</taxon>
    </lineage>
</organism>
<keyword evidence="1" id="KW-0808">Transferase</keyword>
<keyword evidence="1" id="KW-0418">Kinase</keyword>
<dbReference type="PANTHER" id="PTHR47679:SF2">
    <property type="entry name" value="C-TERMINAL OF ROC (COR) DOMAIN-CONTAINING PROTEIN"/>
    <property type="match status" value="1"/>
</dbReference>
<proteinExistence type="predicted"/>
<dbReference type="GO" id="GO:0016301">
    <property type="term" value="F:kinase activity"/>
    <property type="evidence" value="ECO:0007669"/>
    <property type="project" value="UniProtKB-KW"/>
</dbReference>
<keyword evidence="2" id="KW-1185">Reference proteome</keyword>
<comment type="caution">
    <text evidence="1">The sequence shown here is derived from an EMBL/GenBank/DDBJ whole genome shotgun (WGS) entry which is preliminary data.</text>
</comment>
<dbReference type="OrthoDB" id="6114177at2759"/>
<protein>
    <submittedName>
        <fullName evidence="1">Serine/threonine-protein kinase roco5</fullName>
    </submittedName>
</protein>
<gene>
    <name evidence="1" type="ORF">KP79_PYT22729</name>
</gene>
<dbReference type="PANTHER" id="PTHR47679">
    <property type="entry name" value="PROTEIN TORNADO 1"/>
    <property type="match status" value="1"/>
</dbReference>
<sequence length="905" mass="103462">MEIYRHVRVVFTGREGAGKTTVCKRVQKKNVDLNLREPTVGAVFYPDWFLIDWKSKEWRQNDDKSAREVMEIRMGVTMKTAQATGKAGLPTGFRDNEDDLSITSSQKHTANRQQLQESTAVEQASKYANMDDALLSLWDMGGHSSFQASHNVFISSHGVYLLVFRLTDFLKDKLETYRLKKWIRMIGTFASFELNAPKLKEHEPPLIFVGTFLDELKKASTDFEGQVQKIQSSISKFPELSSHKFVRFCTLDNSQGTEPAELRLLDDTRSGLQNPPPPLATDNADANLEQLRGTIIELAEHQDQWGRKLPTRWLKLELDLLKARESGTKILTLAEVIEMNKKSIAPLADDDEIVLALEYLHCTRSVIYFREFDHVINDPQWLADCFSLLITDDQFLPKDDIVLARELELYKTKGELTQKLIDSFLCLDQNKALLPYKSIILALMEKFGLLVRMLISEPNTADVYFSEVYTIPSKLLELENINGITDDINDLKQRNLAVSQTLCFIFHDVFVPEELFHRIFASIMRTYRTASLSARRIQDEPGTDPLTTKDTTCLYRGFGCFEVNDLCRMILSMHWERSTIAVTLFSPSESRLPPYSGPLVRKTLERILQETLQMSNQQHFQFTQKLHCNFHLSPYDTPVELHSIIHAKGGMFCKGEECRQKHRLNKSDLSLWGITEVAINVHGFVSSDAASCRDRRPTPQELGRLSNMVEVSKCQQLFIALGLSLPDISNIEHEARGLTAVTQITRLFLNWTYAYPNQTCRHIEKAMSEVDMATDNLSMTFETGWKCVTLDGIDSIEEGLDRQLVVSEIRGLIDNIGKNYFNLFLELGLSVPSIEKCEMDHLGAERRVEALIKLWINTFRDQATVIGIVKAMKLCRMDWHSTAMAYCVADEEETEERPCWRCAIL</sequence>
<dbReference type="InterPro" id="IPR011029">
    <property type="entry name" value="DEATH-like_dom_sf"/>
</dbReference>
<name>A0A210PN12_MIZYE</name>
<dbReference type="InterPro" id="IPR027417">
    <property type="entry name" value="P-loop_NTPase"/>
</dbReference>
<dbReference type="SUPFAM" id="SSF47986">
    <property type="entry name" value="DEATH domain"/>
    <property type="match status" value="1"/>
</dbReference>
<dbReference type="Pfam" id="PF08477">
    <property type="entry name" value="Roc"/>
    <property type="match status" value="1"/>
</dbReference>